<feature type="domain" description="C2H2-type" evidence="6">
    <location>
        <begin position="180"/>
        <end position="209"/>
    </location>
</feature>
<dbReference type="PROSITE" id="PS50157">
    <property type="entry name" value="ZINC_FINGER_C2H2_2"/>
    <property type="match status" value="2"/>
</dbReference>
<evidence type="ECO:0000256" key="3">
    <source>
        <dbReference type="ARBA" id="ARBA00022833"/>
    </source>
</evidence>
<keyword evidence="2 4" id="KW-0863">Zinc-finger</keyword>
<dbReference type="GO" id="GO:0008270">
    <property type="term" value="F:zinc ion binding"/>
    <property type="evidence" value="ECO:0007669"/>
    <property type="project" value="UniProtKB-KW"/>
</dbReference>
<dbReference type="InterPro" id="IPR036236">
    <property type="entry name" value="Znf_C2H2_sf"/>
</dbReference>
<dbReference type="Gene3D" id="3.30.160.60">
    <property type="entry name" value="Classic Zinc Finger"/>
    <property type="match status" value="2"/>
</dbReference>
<keyword evidence="1" id="KW-0479">Metal-binding</keyword>
<protein>
    <recommendedName>
        <fullName evidence="6">C2H2-type domain-containing protein</fullName>
    </recommendedName>
</protein>
<dbReference type="SMART" id="SM00355">
    <property type="entry name" value="ZnF_C2H2"/>
    <property type="match status" value="2"/>
</dbReference>
<proteinExistence type="predicted"/>
<name>A0AAD2D7E5_EUPCR</name>
<evidence type="ECO:0000256" key="4">
    <source>
        <dbReference type="PROSITE-ProRule" id="PRU00042"/>
    </source>
</evidence>
<sequence length="245" mass="27772">MSIQQPLTFEFNQYTKSSSSVKKETTKWESLQRMEHLNSSVTAFSLPMKLLEVPQIEAYLKYINSSEELSSAPSRVPVLNSPCELRAEFMINQEKSLNALSEFLNDEMRLGEATCTSHTGQQLGRVNMSSSSTSAKSEDYKILGGQKELLASETPEILKKYKYELSFVSSCGPNRKKRVIHCKYAGCSKSFIKAWNFVDHARMHLGERPFACKLCPSRFTQKGNLKKHMKKHSQGNKASRRSLKA</sequence>
<feature type="domain" description="C2H2-type" evidence="6">
    <location>
        <begin position="210"/>
        <end position="237"/>
    </location>
</feature>
<dbReference type="FunFam" id="3.30.160.60:FF:000260">
    <property type="entry name" value="Spalt-like transcription factor 1"/>
    <property type="match status" value="1"/>
</dbReference>
<dbReference type="PROSITE" id="PS00028">
    <property type="entry name" value="ZINC_FINGER_C2H2_1"/>
    <property type="match status" value="2"/>
</dbReference>
<dbReference type="SUPFAM" id="SSF57667">
    <property type="entry name" value="beta-beta-alpha zinc fingers"/>
    <property type="match status" value="1"/>
</dbReference>
<dbReference type="InterPro" id="IPR013087">
    <property type="entry name" value="Znf_C2H2_type"/>
</dbReference>
<comment type="caution">
    <text evidence="7">The sequence shown here is derived from an EMBL/GenBank/DDBJ whole genome shotgun (WGS) entry which is preliminary data.</text>
</comment>
<reference evidence="7" key="1">
    <citation type="submission" date="2023-07" db="EMBL/GenBank/DDBJ databases">
        <authorList>
            <consortium name="AG Swart"/>
            <person name="Singh M."/>
            <person name="Singh A."/>
            <person name="Seah K."/>
            <person name="Emmerich C."/>
        </authorList>
    </citation>
    <scope>NUCLEOTIDE SEQUENCE</scope>
    <source>
        <strain evidence="7">DP1</strain>
    </source>
</reference>
<dbReference type="EMBL" id="CAMPGE010024461">
    <property type="protein sequence ID" value="CAI2382296.1"/>
    <property type="molecule type" value="Genomic_DNA"/>
</dbReference>
<evidence type="ECO:0000259" key="6">
    <source>
        <dbReference type="PROSITE" id="PS50157"/>
    </source>
</evidence>
<keyword evidence="8" id="KW-1185">Reference proteome</keyword>
<evidence type="ECO:0000256" key="5">
    <source>
        <dbReference type="SAM" id="MobiDB-lite"/>
    </source>
</evidence>
<dbReference type="Proteomes" id="UP001295684">
    <property type="component" value="Unassembled WGS sequence"/>
</dbReference>
<feature type="compositionally biased region" description="Basic residues" evidence="5">
    <location>
        <begin position="224"/>
        <end position="245"/>
    </location>
</feature>
<dbReference type="GO" id="GO:0000978">
    <property type="term" value="F:RNA polymerase II cis-regulatory region sequence-specific DNA binding"/>
    <property type="evidence" value="ECO:0007669"/>
    <property type="project" value="TreeGrafter"/>
</dbReference>
<evidence type="ECO:0000313" key="8">
    <source>
        <dbReference type="Proteomes" id="UP001295684"/>
    </source>
</evidence>
<accession>A0AAD2D7E5</accession>
<keyword evidence="3" id="KW-0862">Zinc</keyword>
<evidence type="ECO:0000313" key="7">
    <source>
        <dbReference type="EMBL" id="CAI2382296.1"/>
    </source>
</evidence>
<evidence type="ECO:0000256" key="2">
    <source>
        <dbReference type="ARBA" id="ARBA00022771"/>
    </source>
</evidence>
<dbReference type="PANTHER" id="PTHR23235:SF120">
    <property type="entry name" value="KRUPPEL-LIKE FACTOR 15"/>
    <property type="match status" value="1"/>
</dbReference>
<dbReference type="PANTHER" id="PTHR23235">
    <property type="entry name" value="KRUEPPEL-LIKE TRANSCRIPTION FACTOR"/>
    <property type="match status" value="1"/>
</dbReference>
<gene>
    <name evidence="7" type="ORF">ECRASSUSDP1_LOCUS23766</name>
</gene>
<dbReference type="GO" id="GO:0000981">
    <property type="term" value="F:DNA-binding transcription factor activity, RNA polymerase II-specific"/>
    <property type="evidence" value="ECO:0007669"/>
    <property type="project" value="TreeGrafter"/>
</dbReference>
<evidence type="ECO:0000256" key="1">
    <source>
        <dbReference type="ARBA" id="ARBA00022723"/>
    </source>
</evidence>
<dbReference type="Pfam" id="PF00096">
    <property type="entry name" value="zf-C2H2"/>
    <property type="match status" value="1"/>
</dbReference>
<organism evidence="7 8">
    <name type="scientific">Euplotes crassus</name>
    <dbReference type="NCBI Taxonomy" id="5936"/>
    <lineage>
        <taxon>Eukaryota</taxon>
        <taxon>Sar</taxon>
        <taxon>Alveolata</taxon>
        <taxon>Ciliophora</taxon>
        <taxon>Intramacronucleata</taxon>
        <taxon>Spirotrichea</taxon>
        <taxon>Hypotrichia</taxon>
        <taxon>Euplotida</taxon>
        <taxon>Euplotidae</taxon>
        <taxon>Moneuplotes</taxon>
    </lineage>
</organism>
<feature type="region of interest" description="Disordered" evidence="5">
    <location>
        <begin position="223"/>
        <end position="245"/>
    </location>
</feature>
<dbReference type="AlphaFoldDB" id="A0AAD2D7E5"/>